<dbReference type="Gene3D" id="1.10.10.750">
    <property type="entry name" value="Ypt/Rab-GAP domain of gyp1p, domain 1"/>
    <property type="match status" value="1"/>
</dbReference>
<reference evidence="3 4" key="1">
    <citation type="submission" date="2016-05" db="EMBL/GenBank/DDBJ databases">
        <title>Genome sequencing reveals origins of a unique bacterial endosymbiosis in the earliest lineages of terrestrial Fungi.</title>
        <authorList>
            <consortium name="DOE Joint Genome Institute"/>
            <person name="Uehling J."/>
            <person name="Gryganskyi A."/>
            <person name="Hameed K."/>
            <person name="Tschaplinski T."/>
            <person name="Misztal P."/>
            <person name="Wu S."/>
            <person name="Desiro A."/>
            <person name="Vande Pol N."/>
            <person name="Du Z.-Y."/>
            <person name="Zienkiewicz A."/>
            <person name="Zienkiewicz K."/>
            <person name="Morin E."/>
            <person name="Tisserant E."/>
            <person name="Splivallo R."/>
            <person name="Hainaut M."/>
            <person name="Henrissat B."/>
            <person name="Ohm R."/>
            <person name="Kuo A."/>
            <person name="Yan J."/>
            <person name="Lipzen A."/>
            <person name="Nolan M."/>
            <person name="Labutti K."/>
            <person name="Barry K."/>
            <person name="Goldstein A."/>
            <person name="Labbe J."/>
            <person name="Schadt C."/>
            <person name="Tuskan G."/>
            <person name="Grigoriev I."/>
            <person name="Martin F."/>
            <person name="Vilgalys R."/>
            <person name="Bonito G."/>
        </authorList>
    </citation>
    <scope>NUCLEOTIDE SEQUENCE [LARGE SCALE GENOMIC DNA]</scope>
    <source>
        <strain evidence="3 4">AG-77</strain>
    </source>
</reference>
<sequence length="695" mass="76438">MRSATPLGRVRKERRRQVLVNDYGFICEPDGNGGCDGQQGNHNHPPGELPTGSMVSELAARLSEPGSFLAEHERKRNLKKQYEFNRVSEVKWIQAMSQLQPDQVKKLTKFKKLARGGVPSSIRGRVWQFLANVDRYREPGLFQDLLTRGHLPIHDVIARDVHRCYPDHVHFRDGMGGTGQEDLHSILKAYAHYKPSVGYCQGMGRLVGMMLMQMPVEEAFWLLVATLEGGYLNDYFTPTLRQLRIDALVFERLLKAQDPRLAQHLETNDVSPIMYITPWFLTLFTLSLPWASVLRVWDVFYFDGVKTLFRIGLGILQICRSTLLENCPSSAECMDFLLHVPLERLGPEVLLDRTAFRIRLRRESLEKMSVLTAGEMDTKEANARKSAVTTAASGAGTGTGSLSEKQQVQQQEEDDDKKKNKRSMIASLRGIRTATASSTITTTTTTTATSSPPTSATSVKTTKTHATTSSRTDNIVVVAEPSTSATTTTTVPTTTTATTMESTATASDMNQEASSPVDPDHDNHTINNINNPNIDSTHDDDDTHNGYISKTNKNDHKEKGDDVTVEESEVDLEKLAMPGRGPERKHTPPPPPLLIPVNTNNMANGGSTVYSSSRPNSGSSLRTTPTPSPSSPFPSQHLLPPLPPPQSPSSASFIVPLPPIPPTTLPSSASNSNINNSGFSPLGVFRTRKRAGTHV</sequence>
<evidence type="ECO:0000313" key="3">
    <source>
        <dbReference type="EMBL" id="OAQ36132.1"/>
    </source>
</evidence>
<dbReference type="PANTHER" id="PTHR47219">
    <property type="entry name" value="RAB GTPASE-ACTIVATING PROTEIN 1-LIKE"/>
    <property type="match status" value="1"/>
</dbReference>
<dbReference type="PROSITE" id="PS50086">
    <property type="entry name" value="TBC_RABGAP"/>
    <property type="match status" value="1"/>
</dbReference>
<dbReference type="Gene3D" id="1.10.8.270">
    <property type="entry name" value="putative rabgap domain of human tbc1 domain family member 14 like domains"/>
    <property type="match status" value="1"/>
</dbReference>
<dbReference type="Proteomes" id="UP000078512">
    <property type="component" value="Unassembled WGS sequence"/>
</dbReference>
<dbReference type="GO" id="GO:0005096">
    <property type="term" value="F:GTPase activator activity"/>
    <property type="evidence" value="ECO:0007669"/>
    <property type="project" value="TreeGrafter"/>
</dbReference>
<dbReference type="OrthoDB" id="159449at2759"/>
<dbReference type="SUPFAM" id="SSF47923">
    <property type="entry name" value="Ypt/Rab-GAP domain of gyp1p"/>
    <property type="match status" value="2"/>
</dbReference>
<evidence type="ECO:0000313" key="4">
    <source>
        <dbReference type="Proteomes" id="UP000078512"/>
    </source>
</evidence>
<accession>A0A197KEJ0</accession>
<feature type="compositionally biased region" description="Basic residues" evidence="1">
    <location>
        <begin position="686"/>
        <end position="695"/>
    </location>
</feature>
<dbReference type="GO" id="GO:0031267">
    <property type="term" value="F:small GTPase binding"/>
    <property type="evidence" value="ECO:0007669"/>
    <property type="project" value="TreeGrafter"/>
</dbReference>
<feature type="domain" description="Rab-GAP TBC" evidence="2">
    <location>
        <begin position="117"/>
        <end position="304"/>
    </location>
</feature>
<organism evidence="3 4">
    <name type="scientific">Linnemannia elongata AG-77</name>
    <dbReference type="NCBI Taxonomy" id="1314771"/>
    <lineage>
        <taxon>Eukaryota</taxon>
        <taxon>Fungi</taxon>
        <taxon>Fungi incertae sedis</taxon>
        <taxon>Mucoromycota</taxon>
        <taxon>Mortierellomycotina</taxon>
        <taxon>Mortierellomycetes</taxon>
        <taxon>Mortierellales</taxon>
        <taxon>Mortierellaceae</taxon>
        <taxon>Linnemannia</taxon>
    </lineage>
</organism>
<dbReference type="InterPro" id="IPR050302">
    <property type="entry name" value="Rab_GAP_TBC_domain"/>
</dbReference>
<feature type="region of interest" description="Disordered" evidence="1">
    <location>
        <begin position="379"/>
        <end position="470"/>
    </location>
</feature>
<feature type="compositionally biased region" description="Polar residues" evidence="1">
    <location>
        <begin position="597"/>
        <end position="610"/>
    </location>
</feature>
<feature type="compositionally biased region" description="Low complexity" evidence="1">
    <location>
        <begin position="611"/>
        <end position="625"/>
    </location>
</feature>
<dbReference type="STRING" id="1314771.A0A197KEJ0"/>
<name>A0A197KEJ0_9FUNG</name>
<dbReference type="Pfam" id="PF00566">
    <property type="entry name" value="RabGAP-TBC"/>
    <property type="match status" value="1"/>
</dbReference>
<dbReference type="PANTHER" id="PTHR47219:SF9">
    <property type="entry name" value="GTPASE ACTIVATING PROTEIN AND CENTROSOME-ASSOCIATED, ISOFORM B"/>
    <property type="match status" value="1"/>
</dbReference>
<feature type="compositionally biased region" description="Low complexity" evidence="1">
    <location>
        <begin position="525"/>
        <end position="535"/>
    </location>
</feature>
<evidence type="ECO:0000256" key="1">
    <source>
        <dbReference type="SAM" id="MobiDB-lite"/>
    </source>
</evidence>
<dbReference type="Gene3D" id="1.10.472.80">
    <property type="entry name" value="Ypt/Rab-GAP domain of gyp1p, domain 3"/>
    <property type="match status" value="1"/>
</dbReference>
<dbReference type="FunFam" id="1.10.8.270:FF:000016">
    <property type="entry name" value="TBC1 domain family member 2A"/>
    <property type="match status" value="1"/>
</dbReference>
<evidence type="ECO:0000259" key="2">
    <source>
        <dbReference type="PROSITE" id="PS50086"/>
    </source>
</evidence>
<gene>
    <name evidence="3" type="ORF">K457DRAFT_374432</name>
</gene>
<proteinExistence type="predicted"/>
<dbReference type="FunFam" id="1.10.472.80:FF:000008">
    <property type="entry name" value="TBC1 domain family member 10A"/>
    <property type="match status" value="1"/>
</dbReference>
<protein>
    <submittedName>
        <fullName evidence="3">TBC-domain-containing protein</fullName>
    </submittedName>
</protein>
<feature type="compositionally biased region" description="Low complexity" evidence="1">
    <location>
        <begin position="386"/>
        <end position="410"/>
    </location>
</feature>
<dbReference type="SMART" id="SM00164">
    <property type="entry name" value="TBC"/>
    <property type="match status" value="1"/>
</dbReference>
<feature type="compositionally biased region" description="Low complexity" evidence="1">
    <location>
        <begin position="665"/>
        <end position="680"/>
    </location>
</feature>
<feature type="compositionally biased region" description="Basic and acidic residues" evidence="1">
    <location>
        <begin position="552"/>
        <end position="562"/>
    </location>
</feature>
<dbReference type="InterPro" id="IPR035969">
    <property type="entry name" value="Rab-GAP_TBC_sf"/>
</dbReference>
<dbReference type="InterPro" id="IPR000195">
    <property type="entry name" value="Rab-GAP-TBC_dom"/>
</dbReference>
<dbReference type="AlphaFoldDB" id="A0A197KEJ0"/>
<dbReference type="EMBL" id="KV442012">
    <property type="protein sequence ID" value="OAQ36132.1"/>
    <property type="molecule type" value="Genomic_DNA"/>
</dbReference>
<keyword evidence="4" id="KW-1185">Reference proteome</keyword>
<feature type="region of interest" description="Disordered" evidence="1">
    <location>
        <begin position="506"/>
        <end position="695"/>
    </location>
</feature>
<feature type="compositionally biased region" description="Low complexity" evidence="1">
    <location>
        <begin position="433"/>
        <end position="470"/>
    </location>
</feature>